<dbReference type="EMBL" id="JBBPBN010000004">
    <property type="protein sequence ID" value="KAK9039819.1"/>
    <property type="molecule type" value="Genomic_DNA"/>
</dbReference>
<sequence>MKVTQEIGEMWLRLVRGLRAVCLDQREEVRNHAMLMLQSALGGADGIQIPNALWFQCFDHVIFTLMDDLLEIARGSSSKEYWKMEGTLVLATKLLSKAFLQSLQILSQQPSFCKIMAGGSGSYGEMHECQVPRVT</sequence>
<protein>
    <submittedName>
        <fullName evidence="1">Uncharacterized protein</fullName>
    </submittedName>
</protein>
<evidence type="ECO:0000313" key="2">
    <source>
        <dbReference type="Proteomes" id="UP001396334"/>
    </source>
</evidence>
<accession>A0ABR2TRC3</accession>
<evidence type="ECO:0000313" key="1">
    <source>
        <dbReference type="EMBL" id="KAK9039819.1"/>
    </source>
</evidence>
<organism evidence="1 2">
    <name type="scientific">Hibiscus sabdariffa</name>
    <name type="common">roselle</name>
    <dbReference type="NCBI Taxonomy" id="183260"/>
    <lineage>
        <taxon>Eukaryota</taxon>
        <taxon>Viridiplantae</taxon>
        <taxon>Streptophyta</taxon>
        <taxon>Embryophyta</taxon>
        <taxon>Tracheophyta</taxon>
        <taxon>Spermatophyta</taxon>
        <taxon>Magnoliopsida</taxon>
        <taxon>eudicotyledons</taxon>
        <taxon>Gunneridae</taxon>
        <taxon>Pentapetalae</taxon>
        <taxon>rosids</taxon>
        <taxon>malvids</taxon>
        <taxon>Malvales</taxon>
        <taxon>Malvaceae</taxon>
        <taxon>Malvoideae</taxon>
        <taxon>Hibiscus</taxon>
    </lineage>
</organism>
<dbReference type="PANTHER" id="PTHR10663">
    <property type="entry name" value="GUANYL-NUCLEOTIDE EXCHANGE FACTOR"/>
    <property type="match status" value="1"/>
</dbReference>
<dbReference type="Proteomes" id="UP001396334">
    <property type="component" value="Unassembled WGS sequence"/>
</dbReference>
<keyword evidence="2" id="KW-1185">Reference proteome</keyword>
<gene>
    <name evidence="1" type="ORF">V6N11_015005</name>
</gene>
<proteinExistence type="predicted"/>
<comment type="caution">
    <text evidence="1">The sequence shown here is derived from an EMBL/GenBank/DDBJ whole genome shotgun (WGS) entry which is preliminary data.</text>
</comment>
<reference evidence="1 2" key="1">
    <citation type="journal article" date="2024" name="G3 (Bethesda)">
        <title>Genome assembly of Hibiscus sabdariffa L. provides insights into metabolisms of medicinal natural products.</title>
        <authorList>
            <person name="Kim T."/>
        </authorList>
    </citation>
    <scope>NUCLEOTIDE SEQUENCE [LARGE SCALE GENOMIC DNA]</scope>
    <source>
        <strain evidence="1">TK-2024</strain>
        <tissue evidence="1">Old leaves</tissue>
    </source>
</reference>
<name>A0ABR2TRC3_9ROSI</name>
<dbReference type="PANTHER" id="PTHR10663:SF353">
    <property type="entry name" value="ARF GUANINE-NUCLEOTIDE EXCHANGE FACTOR GNL1"/>
    <property type="match status" value="1"/>
</dbReference>